<dbReference type="InterPro" id="IPR018168">
    <property type="entry name" value="Ubi_Hdrlase_CS"/>
</dbReference>
<proteinExistence type="inferred from homology"/>
<evidence type="ECO:0000256" key="5">
    <source>
        <dbReference type="ARBA" id="ARBA00022827"/>
    </source>
</evidence>
<keyword evidence="7" id="KW-0503">Monooxygenase</keyword>
<dbReference type="PROSITE" id="PS01304">
    <property type="entry name" value="UBIH"/>
    <property type="match status" value="1"/>
</dbReference>
<organism evidence="9 10">
    <name type="scientific">Vogesella aquatica</name>
    <dbReference type="NCBI Taxonomy" id="2984206"/>
    <lineage>
        <taxon>Bacteria</taxon>
        <taxon>Pseudomonadati</taxon>
        <taxon>Pseudomonadota</taxon>
        <taxon>Betaproteobacteria</taxon>
        <taxon>Neisseriales</taxon>
        <taxon>Chromobacteriaceae</taxon>
        <taxon>Vogesella</taxon>
    </lineage>
</organism>
<dbReference type="InterPro" id="IPR036188">
    <property type="entry name" value="FAD/NAD-bd_sf"/>
</dbReference>
<dbReference type="Proteomes" id="UP001219956">
    <property type="component" value="Unassembled WGS sequence"/>
</dbReference>
<sequence length="384" mass="40942">MNEQYDVLVVGGGLVGAALALALDKQGRRVALVEGQGESLDSLQDGWDARIYAISPANRAFLAGLGAWPDMARIGTIASMDVRGDLGGQIAFSAADAGAEALAWIAENRWLLAAIWQQLQHASGVTVIRGQRPQALWQAPQHAGLVLDDGRKLQAQLIVGADGANSWVRQQSGIAANIKPYGHSGVVANFACEKPHGDIARQWFLGDGILAWLPMPGNRISMVWSTSQPEPLLALPAERLAEVVADAGGHALGRLEVLTPAAAFPLRLITPEQVIAERVALVGDAAHTVHPLAGQGVNLGFQDAARLAAALAGQGDCGQWLALRRYERSRKEAVRTMQLTCDALFGLFHAKQTPGLAWLRNAGLNLTNRLPLIKRQLARHAVGF</sequence>
<evidence type="ECO:0000256" key="2">
    <source>
        <dbReference type="ARBA" id="ARBA00004749"/>
    </source>
</evidence>
<dbReference type="Pfam" id="PF01494">
    <property type="entry name" value="FAD_binding_3"/>
    <property type="match status" value="1"/>
</dbReference>
<dbReference type="PANTHER" id="PTHR43876:SF7">
    <property type="entry name" value="UBIQUINONE BIOSYNTHESIS MONOOXYGENASE COQ6, MITOCHONDRIAL"/>
    <property type="match status" value="1"/>
</dbReference>
<comment type="cofactor">
    <cofactor evidence="1">
        <name>FAD</name>
        <dbReference type="ChEBI" id="CHEBI:57692"/>
    </cofactor>
</comment>
<evidence type="ECO:0000256" key="1">
    <source>
        <dbReference type="ARBA" id="ARBA00001974"/>
    </source>
</evidence>
<feature type="domain" description="FAD-binding" evidence="8">
    <location>
        <begin position="5"/>
        <end position="336"/>
    </location>
</feature>
<keyword evidence="6" id="KW-0560">Oxidoreductase</keyword>
<dbReference type="InterPro" id="IPR051205">
    <property type="entry name" value="UbiH/COQ6_monooxygenase"/>
</dbReference>
<evidence type="ECO:0000313" key="9">
    <source>
        <dbReference type="EMBL" id="MDC7717912.1"/>
    </source>
</evidence>
<keyword evidence="10" id="KW-1185">Reference proteome</keyword>
<dbReference type="NCBIfam" id="NF005788">
    <property type="entry name" value="PRK07608.1-3"/>
    <property type="match status" value="1"/>
</dbReference>
<dbReference type="RefSeq" id="WP_272752221.1">
    <property type="nucleotide sequence ID" value="NZ_JAQQLF010000014.1"/>
</dbReference>
<keyword evidence="5" id="KW-0274">FAD</keyword>
<evidence type="ECO:0000256" key="6">
    <source>
        <dbReference type="ARBA" id="ARBA00023002"/>
    </source>
</evidence>
<dbReference type="InterPro" id="IPR010971">
    <property type="entry name" value="UbiH/COQ6"/>
</dbReference>
<gene>
    <name evidence="9" type="ORF">PQU95_11885</name>
</gene>
<reference evidence="9 10" key="1">
    <citation type="submission" date="2023-01" db="EMBL/GenBank/DDBJ databases">
        <title>Novel species of the genus Vogesella isolated from rivers.</title>
        <authorList>
            <person name="Lu H."/>
        </authorList>
    </citation>
    <scope>NUCLEOTIDE SEQUENCE [LARGE SCALE GENOMIC DNA]</scope>
    <source>
        <strain evidence="9 10">DC21W</strain>
    </source>
</reference>
<keyword evidence="4" id="KW-0285">Flavoprotein</keyword>
<dbReference type="PRINTS" id="PR00420">
    <property type="entry name" value="RNGMNOXGNASE"/>
</dbReference>
<dbReference type="EMBL" id="JAQQLF010000014">
    <property type="protein sequence ID" value="MDC7717912.1"/>
    <property type="molecule type" value="Genomic_DNA"/>
</dbReference>
<evidence type="ECO:0000313" key="10">
    <source>
        <dbReference type="Proteomes" id="UP001219956"/>
    </source>
</evidence>
<evidence type="ECO:0000259" key="8">
    <source>
        <dbReference type="Pfam" id="PF01494"/>
    </source>
</evidence>
<evidence type="ECO:0000256" key="7">
    <source>
        <dbReference type="ARBA" id="ARBA00023033"/>
    </source>
</evidence>
<comment type="pathway">
    <text evidence="2">Cofactor biosynthesis; ubiquinone biosynthesis.</text>
</comment>
<dbReference type="InterPro" id="IPR002938">
    <property type="entry name" value="FAD-bd"/>
</dbReference>
<dbReference type="SUPFAM" id="SSF51905">
    <property type="entry name" value="FAD/NAD(P)-binding domain"/>
    <property type="match status" value="1"/>
</dbReference>
<name>A0ABT5IZB9_9NEIS</name>
<evidence type="ECO:0000256" key="4">
    <source>
        <dbReference type="ARBA" id="ARBA00022630"/>
    </source>
</evidence>
<comment type="similarity">
    <text evidence="3">Belongs to the UbiH/COQ6 family.</text>
</comment>
<dbReference type="NCBIfam" id="TIGR01988">
    <property type="entry name" value="Ubi-OHases"/>
    <property type="match status" value="1"/>
</dbReference>
<accession>A0ABT5IZB9</accession>
<dbReference type="Gene3D" id="3.50.50.60">
    <property type="entry name" value="FAD/NAD(P)-binding domain"/>
    <property type="match status" value="2"/>
</dbReference>
<comment type="caution">
    <text evidence="9">The sequence shown here is derived from an EMBL/GenBank/DDBJ whole genome shotgun (WGS) entry which is preliminary data.</text>
</comment>
<protein>
    <submittedName>
        <fullName evidence="9">UbiH/UbiF family hydroxylase</fullName>
    </submittedName>
</protein>
<evidence type="ECO:0000256" key="3">
    <source>
        <dbReference type="ARBA" id="ARBA00005349"/>
    </source>
</evidence>
<dbReference type="PANTHER" id="PTHR43876">
    <property type="entry name" value="UBIQUINONE BIOSYNTHESIS MONOOXYGENASE COQ6, MITOCHONDRIAL"/>
    <property type="match status" value="1"/>
</dbReference>